<keyword evidence="5 8" id="KW-0812">Transmembrane</keyword>
<organism evidence="9 10">
    <name type="scientific">Paenibacillus hodogayensis</name>
    <dbReference type="NCBI Taxonomy" id="279208"/>
    <lineage>
        <taxon>Bacteria</taxon>
        <taxon>Bacillati</taxon>
        <taxon>Bacillota</taxon>
        <taxon>Bacilli</taxon>
        <taxon>Bacillales</taxon>
        <taxon>Paenibacillaceae</taxon>
        <taxon>Paenibacillus</taxon>
    </lineage>
</organism>
<feature type="transmembrane region" description="Helical" evidence="8">
    <location>
        <begin position="120"/>
        <end position="141"/>
    </location>
</feature>
<keyword evidence="6 8" id="KW-1133">Transmembrane helix</keyword>
<feature type="transmembrane region" description="Helical" evidence="8">
    <location>
        <begin position="270"/>
        <end position="292"/>
    </location>
</feature>
<comment type="caution">
    <text evidence="9">The sequence shown here is derived from an EMBL/GenBank/DDBJ whole genome shotgun (WGS) entry which is preliminary data.</text>
</comment>
<feature type="transmembrane region" description="Helical" evidence="8">
    <location>
        <begin position="12"/>
        <end position="33"/>
    </location>
</feature>
<evidence type="ECO:0000256" key="1">
    <source>
        <dbReference type="ARBA" id="ARBA00004141"/>
    </source>
</evidence>
<evidence type="ECO:0000256" key="2">
    <source>
        <dbReference type="ARBA" id="ARBA00007998"/>
    </source>
</evidence>
<evidence type="ECO:0000313" key="10">
    <source>
        <dbReference type="Proteomes" id="UP001589619"/>
    </source>
</evidence>
<dbReference type="EMBL" id="JBHMAG010000021">
    <property type="protein sequence ID" value="MFB9756214.1"/>
    <property type="molecule type" value="Genomic_DNA"/>
</dbReference>
<dbReference type="Gene3D" id="1.20.1740.10">
    <property type="entry name" value="Amino acid/polyamine transporter I"/>
    <property type="match status" value="1"/>
</dbReference>
<evidence type="ECO:0000256" key="3">
    <source>
        <dbReference type="ARBA" id="ARBA00022448"/>
    </source>
</evidence>
<feature type="transmembrane region" description="Helical" evidence="8">
    <location>
        <begin position="148"/>
        <end position="166"/>
    </location>
</feature>
<protein>
    <submittedName>
        <fullName evidence="9">Endospore germination permease</fullName>
    </submittedName>
</protein>
<dbReference type="Proteomes" id="UP001589619">
    <property type="component" value="Unassembled WGS sequence"/>
</dbReference>
<comment type="subcellular location">
    <subcellularLocation>
        <location evidence="1">Membrane</location>
        <topology evidence="1">Multi-pass membrane protein</topology>
    </subcellularLocation>
</comment>
<dbReference type="InterPro" id="IPR004761">
    <property type="entry name" value="Spore_GerAB"/>
</dbReference>
<feature type="transmembrane region" description="Helical" evidence="8">
    <location>
        <begin position="39"/>
        <end position="60"/>
    </location>
</feature>
<name>A0ABV5W6L6_9BACL</name>
<dbReference type="NCBIfam" id="TIGR00912">
    <property type="entry name" value="2A0309"/>
    <property type="match status" value="1"/>
</dbReference>
<feature type="transmembrane region" description="Helical" evidence="8">
    <location>
        <begin position="217"/>
        <end position="239"/>
    </location>
</feature>
<comment type="similarity">
    <text evidence="2">Belongs to the amino acid-polyamine-organocation (APC) superfamily. Spore germination protein (SGP) (TC 2.A.3.9) family.</text>
</comment>
<evidence type="ECO:0000313" key="9">
    <source>
        <dbReference type="EMBL" id="MFB9756214.1"/>
    </source>
</evidence>
<proteinExistence type="inferred from homology"/>
<evidence type="ECO:0000256" key="5">
    <source>
        <dbReference type="ARBA" id="ARBA00022692"/>
    </source>
</evidence>
<evidence type="ECO:0000256" key="4">
    <source>
        <dbReference type="ARBA" id="ARBA00022544"/>
    </source>
</evidence>
<feature type="transmembrane region" description="Helical" evidence="8">
    <location>
        <begin position="333"/>
        <end position="355"/>
    </location>
</feature>
<keyword evidence="7 8" id="KW-0472">Membrane</keyword>
<dbReference type="PANTHER" id="PTHR34975">
    <property type="entry name" value="SPORE GERMINATION PROTEIN A2"/>
    <property type="match status" value="1"/>
</dbReference>
<accession>A0ABV5W6L6</accession>
<dbReference type="Pfam" id="PF03845">
    <property type="entry name" value="Spore_permease"/>
    <property type="match status" value="1"/>
</dbReference>
<feature type="transmembrane region" description="Helical" evidence="8">
    <location>
        <begin position="87"/>
        <end position="108"/>
    </location>
</feature>
<dbReference type="RefSeq" id="WP_344910461.1">
    <property type="nucleotide sequence ID" value="NZ_BAAAYO010000009.1"/>
</dbReference>
<evidence type="ECO:0000256" key="6">
    <source>
        <dbReference type="ARBA" id="ARBA00022989"/>
    </source>
</evidence>
<reference evidence="9 10" key="1">
    <citation type="submission" date="2024-09" db="EMBL/GenBank/DDBJ databases">
        <authorList>
            <person name="Sun Q."/>
            <person name="Mori K."/>
        </authorList>
    </citation>
    <scope>NUCLEOTIDE SEQUENCE [LARGE SCALE GENOMIC DNA]</scope>
    <source>
        <strain evidence="9 10">JCM 12520</strain>
    </source>
</reference>
<sequence>MRENGLAGRQFFIMTFGLTVGTSILVTPAGLAGTAGGDAWLSSLVSLMINMAMVALYIVLTRLYPGRTLFEIHEAALGTWAGKALTLLYLFYFLILAGTLLGNLGFFLSSEIMPETPIEAIQILFLAAVVMCARLGIVVLARVGELMFPWVIVLFLFLALALLPQIDWNHIKPVLEKGWAPVVKAGLHSAMFQELVVLLMFIPLVREGKKASHGYLAGTALGSLMLSTVVLLSVLVLGVQQSANSTFPAFALAKTINIGNFLQRVEGLLITIWVLTFFMKTMLLFFSMLKGFQTLCRLKSYQPLVYPLAMLVLVIAWNTYINTVYVGEIIQKVWSVYSMLHVLVIPLAIAAIGAVRKRLTSR</sequence>
<evidence type="ECO:0000256" key="7">
    <source>
        <dbReference type="ARBA" id="ARBA00023136"/>
    </source>
</evidence>
<evidence type="ECO:0000256" key="8">
    <source>
        <dbReference type="SAM" id="Phobius"/>
    </source>
</evidence>
<keyword evidence="4" id="KW-0309">Germination</keyword>
<feature type="transmembrane region" description="Helical" evidence="8">
    <location>
        <begin position="304"/>
        <end position="321"/>
    </location>
</feature>
<dbReference type="PANTHER" id="PTHR34975:SF2">
    <property type="entry name" value="SPORE GERMINATION PROTEIN A2"/>
    <property type="match status" value="1"/>
</dbReference>
<keyword evidence="3" id="KW-0813">Transport</keyword>
<keyword evidence="10" id="KW-1185">Reference proteome</keyword>
<gene>
    <name evidence="9" type="ORF">ACFFNY_31945</name>
</gene>